<dbReference type="AlphaFoldDB" id="A0A813KK99"/>
<keyword evidence="1" id="KW-0812">Transmembrane</keyword>
<dbReference type="EMBL" id="CAJNNW010030389">
    <property type="protein sequence ID" value="CAE8703321.1"/>
    <property type="molecule type" value="Genomic_DNA"/>
</dbReference>
<protein>
    <recommendedName>
        <fullName evidence="4">Nucleotide-diphospho-sugar transferase domain-containing protein</fullName>
    </recommendedName>
</protein>
<keyword evidence="1" id="KW-0472">Membrane</keyword>
<proteinExistence type="predicted"/>
<organism evidence="2 3">
    <name type="scientific">Polarella glacialis</name>
    <name type="common">Dinoflagellate</name>
    <dbReference type="NCBI Taxonomy" id="89957"/>
    <lineage>
        <taxon>Eukaryota</taxon>
        <taxon>Sar</taxon>
        <taxon>Alveolata</taxon>
        <taxon>Dinophyceae</taxon>
        <taxon>Suessiales</taxon>
        <taxon>Suessiaceae</taxon>
        <taxon>Polarella</taxon>
    </lineage>
</organism>
<feature type="transmembrane region" description="Helical" evidence="1">
    <location>
        <begin position="160"/>
        <end position="178"/>
    </location>
</feature>
<dbReference type="Proteomes" id="UP000626109">
    <property type="component" value="Unassembled WGS sequence"/>
</dbReference>
<comment type="caution">
    <text evidence="2">The sequence shown here is derived from an EMBL/GenBank/DDBJ whole genome shotgun (WGS) entry which is preliminary data.</text>
</comment>
<evidence type="ECO:0000313" key="2">
    <source>
        <dbReference type="EMBL" id="CAE8703321.1"/>
    </source>
</evidence>
<gene>
    <name evidence="2" type="ORF">PGLA2088_LOCUS32786</name>
</gene>
<keyword evidence="1" id="KW-1133">Transmembrane helix</keyword>
<evidence type="ECO:0000313" key="3">
    <source>
        <dbReference type="Proteomes" id="UP000626109"/>
    </source>
</evidence>
<reference evidence="2" key="1">
    <citation type="submission" date="2021-02" db="EMBL/GenBank/DDBJ databases">
        <authorList>
            <person name="Dougan E. K."/>
            <person name="Rhodes N."/>
            <person name="Thang M."/>
            <person name="Chan C."/>
        </authorList>
    </citation>
    <scope>NUCLEOTIDE SEQUENCE</scope>
</reference>
<name>A0A813KK99_POLGL</name>
<accession>A0A813KK99</accession>
<sequence>MTRTQIVAYFSPLSFCQQKRATAAWLDTSSLIELTPEAALSRKEHREQQAFKNMNLVEFLNEQTALVEFSVNPRVLLKVDLVSGLWQELSTTVLLSGRLLLLRGRYGCVGPVALGGEQVRLGAAHIKFNRCAARKRATPQHLLLVPIVYSMLSTREGNKVPVVFLWFGPAAFPFYFLLNMGLAAEKNRVVVLTDLDLQSTESNLTLLSFEQRQQVQLVDITSWEATSASFFGEAHLPTNATAEQLSSLDAVRYRPFGKDEPWQSRNVQRHFILLEFMKATNTPVVFLADADVALFLDVNAARSLYWKPEGCSATVAPDDRPGERLVWTGSAYLSQELLGDFVAFLYKLYSPMYLDKLMLIHQQTWIGDMILWAIYFGLYKDVFQGPNIPWPETRNFTVCDSGKANFDSSKLDDRGPPEKTRLTVGADNETLFYWNTTGQEVRLLSLHFLGGSKDTEPDLLAPLIEYRRTIMPLLQ</sequence>
<evidence type="ECO:0008006" key="4">
    <source>
        <dbReference type="Google" id="ProtNLM"/>
    </source>
</evidence>
<evidence type="ECO:0000256" key="1">
    <source>
        <dbReference type="SAM" id="Phobius"/>
    </source>
</evidence>